<name>A0AA46UNQ4_VIBPH</name>
<dbReference type="AlphaFoldDB" id="A0AA46UNQ4"/>
<evidence type="ECO:0000313" key="1">
    <source>
        <dbReference type="EMBL" id="UYV28911.1"/>
    </source>
</evidence>
<dbReference type="EMBL" id="CP097356">
    <property type="protein sequence ID" value="UYV28911.1"/>
    <property type="molecule type" value="Genomic_DNA"/>
</dbReference>
<reference evidence="1" key="1">
    <citation type="submission" date="2022-05" db="EMBL/GenBank/DDBJ databases">
        <title>Megaplasmid of Vibrio parahaemolyticus.</title>
        <authorList>
            <person name="Strauch E."/>
            <person name="Borowiak M."/>
        </authorList>
    </citation>
    <scope>NUCLEOTIDE SEQUENCE</scope>
    <source>
        <strain evidence="1">16-VB00198</strain>
    </source>
</reference>
<organism evidence="1 2">
    <name type="scientific">Vibrio parahaemolyticus</name>
    <dbReference type="NCBI Taxonomy" id="670"/>
    <lineage>
        <taxon>Bacteria</taxon>
        <taxon>Pseudomonadati</taxon>
        <taxon>Pseudomonadota</taxon>
        <taxon>Gammaproteobacteria</taxon>
        <taxon>Vibrionales</taxon>
        <taxon>Vibrionaceae</taxon>
        <taxon>Vibrio</taxon>
    </lineage>
</organism>
<gene>
    <name evidence="1" type="ORF">M5598_16985</name>
</gene>
<proteinExistence type="predicted"/>
<dbReference type="RefSeq" id="WP_228086432.1">
    <property type="nucleotide sequence ID" value="NZ_CP097356.1"/>
</dbReference>
<dbReference type="Proteomes" id="UP001163036">
    <property type="component" value="Chromosome 2"/>
</dbReference>
<sequence length="73" mass="8142">MSNSSSEANHLIEMLKDRLEECCDCIEAGYEITRSAGCTTIDAELTVEDGRSFIAEATCYLEEQERESCNTPQ</sequence>
<protein>
    <submittedName>
        <fullName evidence="1">Uncharacterized protein</fullName>
    </submittedName>
</protein>
<evidence type="ECO:0000313" key="2">
    <source>
        <dbReference type="Proteomes" id="UP001163036"/>
    </source>
</evidence>
<accession>A0AA46UNQ4</accession>